<dbReference type="Pfam" id="PF25670">
    <property type="entry name" value="Phage_tail_C_2"/>
    <property type="match status" value="1"/>
</dbReference>
<gene>
    <name evidence="2" type="ORF">I3679_002800</name>
</gene>
<accession>A0ABD5LQN9</accession>
<feature type="domain" description="Phage tail protein C-terminal" evidence="1">
    <location>
        <begin position="4"/>
        <end position="54"/>
    </location>
</feature>
<evidence type="ECO:0000313" key="2">
    <source>
        <dbReference type="EMBL" id="MEY2343658.1"/>
    </source>
</evidence>
<reference evidence="2" key="1">
    <citation type="submission" date="2021-05" db="EMBL/GenBank/DDBJ databases">
        <title>First report of NDM-5 and VEB-6 producing Proteus mirabilis isolated from blood of a sepsis patient in Kolkata, India.</title>
        <authorList>
            <person name="Halder G."/>
            <person name="Chaudhuri B."/>
            <person name="Dutta S."/>
        </authorList>
    </citation>
    <scope>NUCLEOTIDE SEQUENCE [LARGE SCALE GENOMIC DNA]</scope>
    <source>
        <strain evidence="2">7049</strain>
    </source>
</reference>
<dbReference type="AlphaFoldDB" id="A0ABD5LQN9"/>
<proteinExistence type="predicted"/>
<organism evidence="2">
    <name type="scientific">Proteus mirabilis</name>
    <dbReference type="NCBI Taxonomy" id="584"/>
    <lineage>
        <taxon>Bacteria</taxon>
        <taxon>Pseudomonadati</taxon>
        <taxon>Pseudomonadota</taxon>
        <taxon>Gammaproteobacteria</taxon>
        <taxon>Enterobacterales</taxon>
        <taxon>Morganellaceae</taxon>
        <taxon>Proteus</taxon>
    </lineage>
</organism>
<protein>
    <recommendedName>
        <fullName evidence="1">Phage tail protein C-terminal domain-containing protein</fullName>
    </recommendedName>
</protein>
<dbReference type="InterPro" id="IPR058008">
    <property type="entry name" value="Gp26_C"/>
</dbReference>
<sequence>MGCVDNSIETPLDVNKQSLIWNDSAVIEDGSILVRIREIEEAQKAEKMQTERRGRKLG</sequence>
<comment type="caution">
    <text evidence="2">The sequence shown here is derived from an EMBL/GenBank/DDBJ whole genome shotgun (WGS) entry which is preliminary data.</text>
</comment>
<dbReference type="EMBL" id="JADQCH020000001">
    <property type="protein sequence ID" value="MEY2343658.1"/>
    <property type="molecule type" value="Genomic_DNA"/>
</dbReference>
<evidence type="ECO:0000259" key="1">
    <source>
        <dbReference type="Pfam" id="PF25670"/>
    </source>
</evidence>
<name>A0ABD5LQN9_PROMI</name>